<protein>
    <submittedName>
        <fullName evidence="1">Uncharacterized protein</fullName>
    </submittedName>
</protein>
<dbReference type="EMBL" id="JAGIZQ010000002">
    <property type="protein sequence ID" value="KAH6641199.1"/>
    <property type="molecule type" value="Genomic_DNA"/>
</dbReference>
<dbReference type="Proteomes" id="UP000724584">
    <property type="component" value="Unassembled WGS sequence"/>
</dbReference>
<evidence type="ECO:0000313" key="2">
    <source>
        <dbReference type="Proteomes" id="UP000724584"/>
    </source>
</evidence>
<proteinExistence type="predicted"/>
<reference evidence="1 2" key="1">
    <citation type="journal article" date="2021" name="Nat. Commun.">
        <title>Genetic determinants of endophytism in the Arabidopsis root mycobiome.</title>
        <authorList>
            <person name="Mesny F."/>
            <person name="Miyauchi S."/>
            <person name="Thiergart T."/>
            <person name="Pickel B."/>
            <person name="Atanasova L."/>
            <person name="Karlsson M."/>
            <person name="Huettel B."/>
            <person name="Barry K.W."/>
            <person name="Haridas S."/>
            <person name="Chen C."/>
            <person name="Bauer D."/>
            <person name="Andreopoulos W."/>
            <person name="Pangilinan J."/>
            <person name="LaButti K."/>
            <person name="Riley R."/>
            <person name="Lipzen A."/>
            <person name="Clum A."/>
            <person name="Drula E."/>
            <person name="Henrissat B."/>
            <person name="Kohler A."/>
            <person name="Grigoriev I.V."/>
            <person name="Martin F.M."/>
            <person name="Hacquard S."/>
        </authorList>
    </citation>
    <scope>NUCLEOTIDE SEQUENCE [LARGE SCALE GENOMIC DNA]</scope>
    <source>
        <strain evidence="1 2">MPI-SDFR-AT-0079</strain>
    </source>
</reference>
<keyword evidence="2" id="KW-1185">Reference proteome</keyword>
<evidence type="ECO:0000313" key="1">
    <source>
        <dbReference type="EMBL" id="KAH6641199.1"/>
    </source>
</evidence>
<accession>A0ACB7PMB2</accession>
<name>A0ACB7PMB2_9PEZI</name>
<gene>
    <name evidence="1" type="ORF">F5144DRAFT_482178</name>
</gene>
<sequence length="295" mass="33409">MESVKASLNLLMTTTQFEAMVMGETRMHGGSEESNKELQKQIRRLRRVIKHHLNTVQDLRTQLNHIRHPERKALFDSLDHELMGEDALTELGWSIYERGTIPVSPKISPSSSVQNHPSQRLPSARRRLATTPHPVHSPRQAAPEPPDPPTSTSPVLSSDNIQEPPSLNHKTLRYEEKDVVAVTSGYVKNINGFFPWRQTTASVVESLDGNFISINKARELNLDIESPNLTANVMFDFGTGKLEKSFGKTTFKWRSRNYVDARYPPLIITCDVCENSRIGLVLGKTFLDVRGRFWP</sequence>
<comment type="caution">
    <text evidence="1">The sequence shown here is derived from an EMBL/GenBank/DDBJ whole genome shotgun (WGS) entry which is preliminary data.</text>
</comment>
<organism evidence="1 2">
    <name type="scientific">Chaetomium tenue</name>
    <dbReference type="NCBI Taxonomy" id="1854479"/>
    <lineage>
        <taxon>Eukaryota</taxon>
        <taxon>Fungi</taxon>
        <taxon>Dikarya</taxon>
        <taxon>Ascomycota</taxon>
        <taxon>Pezizomycotina</taxon>
        <taxon>Sordariomycetes</taxon>
        <taxon>Sordariomycetidae</taxon>
        <taxon>Sordariales</taxon>
        <taxon>Chaetomiaceae</taxon>
        <taxon>Chaetomium</taxon>
    </lineage>
</organism>